<dbReference type="SUPFAM" id="SSF88946">
    <property type="entry name" value="Sigma2 domain of RNA polymerase sigma factors"/>
    <property type="match status" value="1"/>
</dbReference>
<evidence type="ECO:0000256" key="4">
    <source>
        <dbReference type="ARBA" id="ARBA00023125"/>
    </source>
</evidence>
<organism evidence="8 9">
    <name type="scientific">Robertmurraya mangrovi</name>
    <dbReference type="NCBI Taxonomy" id="3098077"/>
    <lineage>
        <taxon>Bacteria</taxon>
        <taxon>Bacillati</taxon>
        <taxon>Bacillota</taxon>
        <taxon>Bacilli</taxon>
        <taxon>Bacillales</taxon>
        <taxon>Bacillaceae</taxon>
        <taxon>Robertmurraya</taxon>
    </lineage>
</organism>
<sequence>MQSKLRPTEFVDCEDTFFSELYLKLKKYCHFLTQSEWDGDDIAQETMIKALKHYDITRDMSSALLNKMAYHNWIDTVRKRKREVLENTNLDKIQEDNDVSQLMDTIQSLLSKLTPKQAVIFTLKEAFQFKGKEIADVLGMKEVAIKAALHRVKNRLEKEDCSISDSFWEAEEKEQLSEVLYESMKAEDPFILIKALPSIPSFRQEVNQPKLVLYTKKLTSTPSSAYCMAA</sequence>
<dbReference type="Gene3D" id="1.10.1740.10">
    <property type="match status" value="1"/>
</dbReference>
<evidence type="ECO:0000259" key="7">
    <source>
        <dbReference type="Pfam" id="PF08281"/>
    </source>
</evidence>
<dbReference type="NCBIfam" id="TIGR02937">
    <property type="entry name" value="sigma70-ECF"/>
    <property type="match status" value="1"/>
</dbReference>
<dbReference type="Pfam" id="PF04542">
    <property type="entry name" value="Sigma70_r2"/>
    <property type="match status" value="1"/>
</dbReference>
<gene>
    <name evidence="8" type="ORF">SM124_18510</name>
</gene>
<accession>A0ABU5J2S0</accession>
<dbReference type="InterPro" id="IPR013325">
    <property type="entry name" value="RNA_pol_sigma_r2"/>
</dbReference>
<dbReference type="Pfam" id="PF08281">
    <property type="entry name" value="Sigma70_r4_2"/>
    <property type="match status" value="1"/>
</dbReference>
<keyword evidence="9" id="KW-1185">Reference proteome</keyword>
<dbReference type="Proteomes" id="UP001290455">
    <property type="component" value="Unassembled WGS sequence"/>
</dbReference>
<keyword evidence="3" id="KW-0731">Sigma factor</keyword>
<dbReference type="EMBL" id="JAXOFX010000016">
    <property type="protein sequence ID" value="MDZ5473714.1"/>
    <property type="molecule type" value="Genomic_DNA"/>
</dbReference>
<dbReference type="InterPro" id="IPR039425">
    <property type="entry name" value="RNA_pol_sigma-70-like"/>
</dbReference>
<evidence type="ECO:0000256" key="2">
    <source>
        <dbReference type="ARBA" id="ARBA00023015"/>
    </source>
</evidence>
<dbReference type="InterPro" id="IPR013249">
    <property type="entry name" value="RNA_pol_sigma70_r4_t2"/>
</dbReference>
<reference evidence="8 9" key="1">
    <citation type="submission" date="2023-11" db="EMBL/GenBank/DDBJ databases">
        <title>Bacillus jintuensis, isolated from a mudflat on the Beibu Gulf coast.</title>
        <authorList>
            <person name="Li M."/>
        </authorList>
    </citation>
    <scope>NUCLEOTIDE SEQUENCE [LARGE SCALE GENOMIC DNA]</scope>
    <source>
        <strain evidence="8 9">31A1R</strain>
    </source>
</reference>
<dbReference type="Gene3D" id="1.10.10.10">
    <property type="entry name" value="Winged helix-like DNA-binding domain superfamily/Winged helix DNA-binding domain"/>
    <property type="match status" value="1"/>
</dbReference>
<keyword evidence="2" id="KW-0805">Transcription regulation</keyword>
<proteinExistence type="inferred from homology"/>
<dbReference type="SUPFAM" id="SSF88659">
    <property type="entry name" value="Sigma3 and sigma4 domains of RNA polymerase sigma factors"/>
    <property type="match status" value="1"/>
</dbReference>
<evidence type="ECO:0000256" key="1">
    <source>
        <dbReference type="ARBA" id="ARBA00010641"/>
    </source>
</evidence>
<keyword evidence="4" id="KW-0238">DNA-binding</keyword>
<dbReference type="RefSeq" id="WP_322448010.1">
    <property type="nucleotide sequence ID" value="NZ_JAXOFX010000016.1"/>
</dbReference>
<evidence type="ECO:0000313" key="9">
    <source>
        <dbReference type="Proteomes" id="UP001290455"/>
    </source>
</evidence>
<protein>
    <submittedName>
        <fullName evidence="8">Sigma-70 family RNA polymerase sigma factor</fullName>
    </submittedName>
</protein>
<dbReference type="InterPro" id="IPR007627">
    <property type="entry name" value="RNA_pol_sigma70_r2"/>
</dbReference>
<feature type="domain" description="RNA polymerase sigma-70 region 2" evidence="6">
    <location>
        <begin position="18"/>
        <end position="82"/>
    </location>
</feature>
<comment type="caution">
    <text evidence="8">The sequence shown here is derived from an EMBL/GenBank/DDBJ whole genome shotgun (WGS) entry which is preliminary data.</text>
</comment>
<dbReference type="InterPro" id="IPR013324">
    <property type="entry name" value="RNA_pol_sigma_r3/r4-like"/>
</dbReference>
<name>A0ABU5J2S0_9BACI</name>
<evidence type="ECO:0000313" key="8">
    <source>
        <dbReference type="EMBL" id="MDZ5473714.1"/>
    </source>
</evidence>
<evidence type="ECO:0000259" key="6">
    <source>
        <dbReference type="Pfam" id="PF04542"/>
    </source>
</evidence>
<comment type="similarity">
    <text evidence="1">Belongs to the sigma-70 factor family. ECF subfamily.</text>
</comment>
<dbReference type="InterPro" id="IPR036388">
    <property type="entry name" value="WH-like_DNA-bd_sf"/>
</dbReference>
<dbReference type="PANTHER" id="PTHR43133:SF8">
    <property type="entry name" value="RNA POLYMERASE SIGMA FACTOR HI_1459-RELATED"/>
    <property type="match status" value="1"/>
</dbReference>
<dbReference type="InterPro" id="IPR014284">
    <property type="entry name" value="RNA_pol_sigma-70_dom"/>
</dbReference>
<keyword evidence="5" id="KW-0804">Transcription</keyword>
<evidence type="ECO:0000256" key="3">
    <source>
        <dbReference type="ARBA" id="ARBA00023082"/>
    </source>
</evidence>
<feature type="domain" description="RNA polymerase sigma factor 70 region 4 type 2" evidence="7">
    <location>
        <begin position="105"/>
        <end position="156"/>
    </location>
</feature>
<dbReference type="PANTHER" id="PTHR43133">
    <property type="entry name" value="RNA POLYMERASE ECF-TYPE SIGMA FACTO"/>
    <property type="match status" value="1"/>
</dbReference>
<evidence type="ECO:0000256" key="5">
    <source>
        <dbReference type="ARBA" id="ARBA00023163"/>
    </source>
</evidence>